<sequence>MSTLTNGNGTIFDFFLATTSTTDTCADISICRTRYTIVWSSLVTIIACVWTAVHRNVPEPKRDSELRFWRIVGGVLEAAKIVMVTVLVPEWVLAWAVRQRLNALVVKRMLGRARNDSQKWRVTHRMAELTARHGFAVVMGGFQYYKDGEPQHPLSLEDVDRLVRSGELVPPTDEEIRNWSQSDVLSKTLAVVQTLWFVVQAIARRIEGLPITQLEIMTLAYTTITVAMYVAWWDKPQNVGGPVRVAVKKLPRPDGVWNAVWYMRIFFVIAGWQDLFVDLRKERRVPTFYGGGISYDNTFRADVVALCAAMVFGAVHCAAWHYAFPSHAEKLIWRVSSAAIVALPAVMLVPVLVLLWWYSKISYSVHRVVFPVMFCICAPLYIAARLFLLALSFSTLRSLPPEAYRAVQWTLQIPHFA</sequence>
<evidence type="ECO:0000313" key="1">
    <source>
        <dbReference type="EMBL" id="KAI0059838.1"/>
    </source>
</evidence>
<proteinExistence type="predicted"/>
<reference evidence="1" key="1">
    <citation type="submission" date="2021-03" db="EMBL/GenBank/DDBJ databases">
        <authorList>
            <consortium name="DOE Joint Genome Institute"/>
            <person name="Ahrendt S."/>
            <person name="Looney B.P."/>
            <person name="Miyauchi S."/>
            <person name="Morin E."/>
            <person name="Drula E."/>
            <person name="Courty P.E."/>
            <person name="Chicoki N."/>
            <person name="Fauchery L."/>
            <person name="Kohler A."/>
            <person name="Kuo A."/>
            <person name="Labutti K."/>
            <person name="Pangilinan J."/>
            <person name="Lipzen A."/>
            <person name="Riley R."/>
            <person name="Andreopoulos W."/>
            <person name="He G."/>
            <person name="Johnson J."/>
            <person name="Barry K.W."/>
            <person name="Grigoriev I.V."/>
            <person name="Nagy L."/>
            <person name="Hibbett D."/>
            <person name="Henrissat B."/>
            <person name="Matheny P.B."/>
            <person name="Labbe J."/>
            <person name="Martin F."/>
        </authorList>
    </citation>
    <scope>NUCLEOTIDE SEQUENCE</scope>
    <source>
        <strain evidence="1">HHB10654</strain>
    </source>
</reference>
<organism evidence="1 2">
    <name type="scientific">Artomyces pyxidatus</name>
    <dbReference type="NCBI Taxonomy" id="48021"/>
    <lineage>
        <taxon>Eukaryota</taxon>
        <taxon>Fungi</taxon>
        <taxon>Dikarya</taxon>
        <taxon>Basidiomycota</taxon>
        <taxon>Agaricomycotina</taxon>
        <taxon>Agaricomycetes</taxon>
        <taxon>Russulales</taxon>
        <taxon>Auriscalpiaceae</taxon>
        <taxon>Artomyces</taxon>
    </lineage>
</organism>
<evidence type="ECO:0000313" key="2">
    <source>
        <dbReference type="Proteomes" id="UP000814140"/>
    </source>
</evidence>
<protein>
    <submittedName>
        <fullName evidence="1">Uncharacterized protein</fullName>
    </submittedName>
</protein>
<comment type="caution">
    <text evidence="1">The sequence shown here is derived from an EMBL/GenBank/DDBJ whole genome shotgun (WGS) entry which is preliminary data.</text>
</comment>
<reference evidence="1" key="2">
    <citation type="journal article" date="2022" name="New Phytol.">
        <title>Evolutionary transition to the ectomycorrhizal habit in the genomes of a hyperdiverse lineage of mushroom-forming fungi.</title>
        <authorList>
            <person name="Looney B."/>
            <person name="Miyauchi S."/>
            <person name="Morin E."/>
            <person name="Drula E."/>
            <person name="Courty P.E."/>
            <person name="Kohler A."/>
            <person name="Kuo A."/>
            <person name="LaButti K."/>
            <person name="Pangilinan J."/>
            <person name="Lipzen A."/>
            <person name="Riley R."/>
            <person name="Andreopoulos W."/>
            <person name="He G."/>
            <person name="Johnson J."/>
            <person name="Nolan M."/>
            <person name="Tritt A."/>
            <person name="Barry K.W."/>
            <person name="Grigoriev I.V."/>
            <person name="Nagy L.G."/>
            <person name="Hibbett D."/>
            <person name="Henrissat B."/>
            <person name="Matheny P.B."/>
            <person name="Labbe J."/>
            <person name="Martin F.M."/>
        </authorList>
    </citation>
    <scope>NUCLEOTIDE SEQUENCE</scope>
    <source>
        <strain evidence="1">HHB10654</strain>
    </source>
</reference>
<dbReference type="Proteomes" id="UP000814140">
    <property type="component" value="Unassembled WGS sequence"/>
</dbReference>
<dbReference type="EMBL" id="MU277223">
    <property type="protein sequence ID" value="KAI0059838.1"/>
    <property type="molecule type" value="Genomic_DNA"/>
</dbReference>
<gene>
    <name evidence="1" type="ORF">BV25DRAFT_1808392</name>
</gene>
<keyword evidence="2" id="KW-1185">Reference proteome</keyword>
<name>A0ACB8SUC3_9AGAM</name>
<accession>A0ACB8SUC3</accession>